<proteinExistence type="predicted"/>
<keyword evidence="1" id="KW-0560">Oxidoreductase</keyword>
<dbReference type="RefSeq" id="WP_220586797.1">
    <property type="nucleotide sequence ID" value="NZ_RKLQ01000001.1"/>
</dbReference>
<protein>
    <submittedName>
        <fullName evidence="2">Pyridoxamine 5'-phosphate oxidase family protein</fullName>
    </submittedName>
</protein>
<dbReference type="PANTHER" id="PTHR35176">
    <property type="entry name" value="HEME OXYGENASE HI_0854-RELATED"/>
    <property type="match status" value="1"/>
</dbReference>
<dbReference type="SUPFAM" id="SSF50475">
    <property type="entry name" value="FMN-binding split barrel"/>
    <property type="match status" value="1"/>
</dbReference>
<dbReference type="GO" id="GO:0005829">
    <property type="term" value="C:cytosol"/>
    <property type="evidence" value="ECO:0007669"/>
    <property type="project" value="TreeGrafter"/>
</dbReference>
<accession>A0A8J8C6R4</accession>
<organism evidence="2 3">
    <name type="scientific">Haloarcula salinisoli</name>
    <dbReference type="NCBI Taxonomy" id="2487746"/>
    <lineage>
        <taxon>Archaea</taxon>
        <taxon>Methanobacteriati</taxon>
        <taxon>Methanobacteriota</taxon>
        <taxon>Stenosarchaea group</taxon>
        <taxon>Halobacteria</taxon>
        <taxon>Halobacteriales</taxon>
        <taxon>Haloarculaceae</taxon>
        <taxon>Haloarcula</taxon>
    </lineage>
</organism>
<gene>
    <name evidence="2" type="ORF">EGD98_02620</name>
</gene>
<dbReference type="InterPro" id="IPR012349">
    <property type="entry name" value="Split_barrel_FMN-bd"/>
</dbReference>
<dbReference type="GO" id="GO:0070967">
    <property type="term" value="F:coenzyme F420 binding"/>
    <property type="evidence" value="ECO:0007669"/>
    <property type="project" value="TreeGrafter"/>
</dbReference>
<dbReference type="GO" id="GO:0016627">
    <property type="term" value="F:oxidoreductase activity, acting on the CH-CH group of donors"/>
    <property type="evidence" value="ECO:0007669"/>
    <property type="project" value="TreeGrafter"/>
</dbReference>
<dbReference type="EMBL" id="RKLQ01000001">
    <property type="protein sequence ID" value="MBX0302561.1"/>
    <property type="molecule type" value="Genomic_DNA"/>
</dbReference>
<evidence type="ECO:0000313" key="3">
    <source>
        <dbReference type="Proteomes" id="UP000783863"/>
    </source>
</evidence>
<comment type="caution">
    <text evidence="2">The sequence shown here is derived from an EMBL/GenBank/DDBJ whole genome shotgun (WGS) entry which is preliminary data.</text>
</comment>
<evidence type="ECO:0000256" key="1">
    <source>
        <dbReference type="ARBA" id="ARBA00023002"/>
    </source>
</evidence>
<dbReference type="Proteomes" id="UP000783863">
    <property type="component" value="Unassembled WGS sequence"/>
</dbReference>
<keyword evidence="3" id="KW-1185">Reference proteome</keyword>
<sequence length="130" mass="14510">MPDAISDAAVELLTSGVHVAHLATSYEDRPHVAPVWYTYHDGAIEIVTTGKKLDNIRRNPRVALSVQDADEGEANWGVTLRGTASVVDDDTENREIRRRIHDRYGADEDDWPENTAVRIAVGSANHWTYD</sequence>
<dbReference type="PANTHER" id="PTHR35176:SF6">
    <property type="entry name" value="HEME OXYGENASE HI_0854-RELATED"/>
    <property type="match status" value="1"/>
</dbReference>
<dbReference type="AlphaFoldDB" id="A0A8J8C6R4"/>
<dbReference type="InterPro" id="IPR052019">
    <property type="entry name" value="F420H2_bilvrd_red/Heme_oxyg"/>
</dbReference>
<dbReference type="Pfam" id="PF12900">
    <property type="entry name" value="Pyridox_ox_2"/>
    <property type="match status" value="1"/>
</dbReference>
<evidence type="ECO:0000313" key="2">
    <source>
        <dbReference type="EMBL" id="MBX0302561.1"/>
    </source>
</evidence>
<name>A0A8J8C6R4_9EURY</name>
<reference evidence="2" key="1">
    <citation type="submission" date="2021-06" db="EMBL/GenBank/DDBJ databases">
        <title>Halomicroarcula sp. F24A a new haloarchaeum isolated from saline soil.</title>
        <authorList>
            <person name="Duran-Viseras A."/>
            <person name="Sanchez-Porro C."/>
            <person name="Ventosa A."/>
        </authorList>
    </citation>
    <scope>NUCLEOTIDE SEQUENCE</scope>
    <source>
        <strain evidence="2">F24A</strain>
    </source>
</reference>
<dbReference type="Gene3D" id="2.30.110.10">
    <property type="entry name" value="Electron Transport, Fmn-binding Protein, Chain A"/>
    <property type="match status" value="1"/>
</dbReference>
<dbReference type="InterPro" id="IPR024747">
    <property type="entry name" value="Pyridox_Oxase-rel"/>
</dbReference>